<organism evidence="1 2">
    <name type="scientific">Marasmius oreades</name>
    <name type="common">fairy-ring Marasmius</name>
    <dbReference type="NCBI Taxonomy" id="181124"/>
    <lineage>
        <taxon>Eukaryota</taxon>
        <taxon>Fungi</taxon>
        <taxon>Dikarya</taxon>
        <taxon>Basidiomycota</taxon>
        <taxon>Agaricomycotina</taxon>
        <taxon>Agaricomycetes</taxon>
        <taxon>Agaricomycetidae</taxon>
        <taxon>Agaricales</taxon>
        <taxon>Marasmiineae</taxon>
        <taxon>Marasmiaceae</taxon>
        <taxon>Marasmius</taxon>
    </lineage>
</organism>
<dbReference type="GeneID" id="66078292"/>
<reference evidence="1" key="1">
    <citation type="journal article" date="2021" name="Genome Biol. Evol.">
        <title>The assembled and annotated genome of the fairy-ring fungus Marasmius oreades.</title>
        <authorList>
            <person name="Hiltunen M."/>
            <person name="Ament-Velasquez S.L."/>
            <person name="Johannesson H."/>
        </authorList>
    </citation>
    <scope>NUCLEOTIDE SEQUENCE</scope>
    <source>
        <strain evidence="1">03SP1</strain>
    </source>
</reference>
<evidence type="ECO:0000313" key="1">
    <source>
        <dbReference type="EMBL" id="KAG7092911.1"/>
    </source>
</evidence>
<gene>
    <name evidence="1" type="ORF">E1B28_009216</name>
</gene>
<sequence length="117" mass="13017">MLLKRVSLIQTAAFLKLCCHSIPANTPLPQSDESMTTEFQDKYISRDSQNLRNSSRFSLAGSGSHSLTLVKALDQFQAPCGDRSYQVKFSEVVSKACRPRLYLSQAAPPCVIQVVMY</sequence>
<name>A0A9P7UU33_9AGAR</name>
<dbReference type="KEGG" id="more:E1B28_009216"/>
<keyword evidence="2" id="KW-1185">Reference proteome</keyword>
<comment type="caution">
    <text evidence="1">The sequence shown here is derived from an EMBL/GenBank/DDBJ whole genome shotgun (WGS) entry which is preliminary data.</text>
</comment>
<dbReference type="EMBL" id="CM032185">
    <property type="protein sequence ID" value="KAG7092911.1"/>
    <property type="molecule type" value="Genomic_DNA"/>
</dbReference>
<dbReference type="RefSeq" id="XP_043009381.1">
    <property type="nucleotide sequence ID" value="XM_043154093.1"/>
</dbReference>
<dbReference type="Proteomes" id="UP001049176">
    <property type="component" value="Chromosome 5"/>
</dbReference>
<evidence type="ECO:0000313" key="2">
    <source>
        <dbReference type="Proteomes" id="UP001049176"/>
    </source>
</evidence>
<accession>A0A9P7UU33</accession>
<dbReference type="AlphaFoldDB" id="A0A9P7UU33"/>
<proteinExistence type="predicted"/>
<protein>
    <submittedName>
        <fullName evidence="1">Uncharacterized protein</fullName>
    </submittedName>
</protein>